<dbReference type="AlphaFoldDB" id="A0A847UA49"/>
<dbReference type="Proteomes" id="UP000608662">
    <property type="component" value="Unassembled WGS sequence"/>
</dbReference>
<feature type="region of interest" description="Disordered" evidence="1">
    <location>
        <begin position="94"/>
        <end position="128"/>
    </location>
</feature>
<reference evidence="2" key="1">
    <citation type="submission" date="2019-12" db="EMBL/GenBank/DDBJ databases">
        <title>Whole-genome sequence of Halomicrobium mukohataei pws1.</title>
        <authorList>
            <person name="Verma D.K."/>
            <person name="Gopal K."/>
            <person name="Prasad E.S."/>
        </authorList>
    </citation>
    <scope>NUCLEOTIDE SEQUENCE</scope>
    <source>
        <strain evidence="2">Pws1</strain>
    </source>
</reference>
<gene>
    <name evidence="2" type="ORF">GOC74_09970</name>
</gene>
<accession>A0A847UA49</accession>
<name>A0A847UA49_9EURY</name>
<proteinExistence type="predicted"/>
<dbReference type="OrthoDB" id="382900at2157"/>
<evidence type="ECO:0000313" key="2">
    <source>
        <dbReference type="EMBL" id="NLV10255.1"/>
    </source>
</evidence>
<evidence type="ECO:0000313" key="3">
    <source>
        <dbReference type="Proteomes" id="UP000608662"/>
    </source>
</evidence>
<protein>
    <submittedName>
        <fullName evidence="2">Uncharacterized protein</fullName>
    </submittedName>
</protein>
<dbReference type="RefSeq" id="WP_170093978.1">
    <property type="nucleotide sequence ID" value="NZ_WOYG01000001.1"/>
</dbReference>
<comment type="caution">
    <text evidence="2">The sequence shown here is derived from an EMBL/GenBank/DDBJ whole genome shotgun (WGS) entry which is preliminary data.</text>
</comment>
<sequence length="128" mass="13609">MTKDDPSTQEGIDLESSTDDPAIHSDVLAAKLAALATMEDTPSESITEAEAAEIVTEHVEPARRALVKPDHDRTEALQELQAALVALQSALFGEEAETDSDGSEPRATVEVPVQVPRDVAHAAGARQR</sequence>
<dbReference type="EMBL" id="WOYG01000001">
    <property type="protein sequence ID" value="NLV10255.1"/>
    <property type="molecule type" value="Genomic_DNA"/>
</dbReference>
<feature type="region of interest" description="Disordered" evidence="1">
    <location>
        <begin position="1"/>
        <end position="22"/>
    </location>
</feature>
<organism evidence="2 3">
    <name type="scientific">Halomicrobium mukohataei</name>
    <dbReference type="NCBI Taxonomy" id="57705"/>
    <lineage>
        <taxon>Archaea</taxon>
        <taxon>Methanobacteriati</taxon>
        <taxon>Methanobacteriota</taxon>
        <taxon>Stenosarchaea group</taxon>
        <taxon>Halobacteria</taxon>
        <taxon>Halobacteriales</taxon>
        <taxon>Haloarculaceae</taxon>
        <taxon>Halomicrobium</taxon>
    </lineage>
</organism>
<evidence type="ECO:0000256" key="1">
    <source>
        <dbReference type="SAM" id="MobiDB-lite"/>
    </source>
</evidence>